<accession>A0AAV4UF77</accession>
<dbReference type="EMBL" id="BPLQ01011198">
    <property type="protein sequence ID" value="GIY56463.1"/>
    <property type="molecule type" value="Genomic_DNA"/>
</dbReference>
<evidence type="ECO:0000313" key="2">
    <source>
        <dbReference type="EMBL" id="GIY56463.1"/>
    </source>
</evidence>
<dbReference type="AlphaFoldDB" id="A0AAV4UF77"/>
<sequence>MEHPQSRVPKLTLYASEWRGEERGRDSLQKPVAPIRVESARQQNKHGYRPTDKCPPPHATAHTDSARVRPLKNDSPSKGSQKYTKTLLYHEIFPSTRGSDSVKLDKIE</sequence>
<gene>
    <name evidence="2" type="ORF">CDAR_62931</name>
</gene>
<proteinExistence type="predicted"/>
<protein>
    <submittedName>
        <fullName evidence="2">Uncharacterized protein</fullName>
    </submittedName>
</protein>
<evidence type="ECO:0000256" key="1">
    <source>
        <dbReference type="SAM" id="MobiDB-lite"/>
    </source>
</evidence>
<feature type="compositionally biased region" description="Polar residues" evidence="1">
    <location>
        <begin position="74"/>
        <end position="84"/>
    </location>
</feature>
<comment type="caution">
    <text evidence="2">The sequence shown here is derived from an EMBL/GenBank/DDBJ whole genome shotgun (WGS) entry which is preliminary data.</text>
</comment>
<reference evidence="2 3" key="1">
    <citation type="submission" date="2021-06" db="EMBL/GenBank/DDBJ databases">
        <title>Caerostris darwini draft genome.</title>
        <authorList>
            <person name="Kono N."/>
            <person name="Arakawa K."/>
        </authorList>
    </citation>
    <scope>NUCLEOTIDE SEQUENCE [LARGE SCALE GENOMIC DNA]</scope>
</reference>
<name>A0AAV4UF77_9ARAC</name>
<dbReference type="Proteomes" id="UP001054837">
    <property type="component" value="Unassembled WGS sequence"/>
</dbReference>
<evidence type="ECO:0000313" key="3">
    <source>
        <dbReference type="Proteomes" id="UP001054837"/>
    </source>
</evidence>
<organism evidence="2 3">
    <name type="scientific">Caerostris darwini</name>
    <dbReference type="NCBI Taxonomy" id="1538125"/>
    <lineage>
        <taxon>Eukaryota</taxon>
        <taxon>Metazoa</taxon>
        <taxon>Ecdysozoa</taxon>
        <taxon>Arthropoda</taxon>
        <taxon>Chelicerata</taxon>
        <taxon>Arachnida</taxon>
        <taxon>Araneae</taxon>
        <taxon>Araneomorphae</taxon>
        <taxon>Entelegynae</taxon>
        <taxon>Araneoidea</taxon>
        <taxon>Araneidae</taxon>
        <taxon>Caerostris</taxon>
    </lineage>
</organism>
<keyword evidence="3" id="KW-1185">Reference proteome</keyword>
<feature type="region of interest" description="Disordered" evidence="1">
    <location>
        <begin position="17"/>
        <end position="84"/>
    </location>
</feature>
<feature type="compositionally biased region" description="Basic and acidic residues" evidence="1">
    <location>
        <begin position="18"/>
        <end position="28"/>
    </location>
</feature>